<feature type="compositionally biased region" description="Basic and acidic residues" evidence="1">
    <location>
        <begin position="155"/>
        <end position="164"/>
    </location>
</feature>
<keyword evidence="3" id="KW-1185">Reference proteome</keyword>
<proteinExistence type="predicted"/>
<organism evidence="2 3">
    <name type="scientific">Mycena alexandri</name>
    <dbReference type="NCBI Taxonomy" id="1745969"/>
    <lineage>
        <taxon>Eukaryota</taxon>
        <taxon>Fungi</taxon>
        <taxon>Dikarya</taxon>
        <taxon>Basidiomycota</taxon>
        <taxon>Agaricomycotina</taxon>
        <taxon>Agaricomycetes</taxon>
        <taxon>Agaricomycetidae</taxon>
        <taxon>Agaricales</taxon>
        <taxon>Marasmiineae</taxon>
        <taxon>Mycenaceae</taxon>
        <taxon>Mycena</taxon>
    </lineage>
</organism>
<feature type="region of interest" description="Disordered" evidence="1">
    <location>
        <begin position="144"/>
        <end position="178"/>
    </location>
</feature>
<accession>A0AAD6SS91</accession>
<evidence type="ECO:0000256" key="1">
    <source>
        <dbReference type="SAM" id="MobiDB-lite"/>
    </source>
</evidence>
<reference evidence="2" key="1">
    <citation type="submission" date="2023-03" db="EMBL/GenBank/DDBJ databases">
        <title>Massive genome expansion in bonnet fungi (Mycena s.s.) driven by repeated elements and novel gene families across ecological guilds.</title>
        <authorList>
            <consortium name="Lawrence Berkeley National Laboratory"/>
            <person name="Harder C.B."/>
            <person name="Miyauchi S."/>
            <person name="Viragh M."/>
            <person name="Kuo A."/>
            <person name="Thoen E."/>
            <person name="Andreopoulos B."/>
            <person name="Lu D."/>
            <person name="Skrede I."/>
            <person name="Drula E."/>
            <person name="Henrissat B."/>
            <person name="Morin E."/>
            <person name="Kohler A."/>
            <person name="Barry K."/>
            <person name="LaButti K."/>
            <person name="Morin E."/>
            <person name="Salamov A."/>
            <person name="Lipzen A."/>
            <person name="Mereny Z."/>
            <person name="Hegedus B."/>
            <person name="Baldrian P."/>
            <person name="Stursova M."/>
            <person name="Weitz H."/>
            <person name="Taylor A."/>
            <person name="Grigoriev I.V."/>
            <person name="Nagy L.G."/>
            <person name="Martin F."/>
            <person name="Kauserud H."/>
        </authorList>
    </citation>
    <scope>NUCLEOTIDE SEQUENCE</scope>
    <source>
        <strain evidence="2">CBHHK200</strain>
    </source>
</reference>
<protein>
    <submittedName>
        <fullName evidence="2">Uncharacterized protein</fullName>
    </submittedName>
</protein>
<dbReference type="EMBL" id="JARJCM010000075">
    <property type="protein sequence ID" value="KAJ7032216.1"/>
    <property type="molecule type" value="Genomic_DNA"/>
</dbReference>
<dbReference type="AlphaFoldDB" id="A0AAD6SS91"/>
<feature type="non-terminal residue" evidence="2">
    <location>
        <position position="188"/>
    </location>
</feature>
<dbReference type="Proteomes" id="UP001218188">
    <property type="component" value="Unassembled WGS sequence"/>
</dbReference>
<evidence type="ECO:0000313" key="2">
    <source>
        <dbReference type="EMBL" id="KAJ7032216.1"/>
    </source>
</evidence>
<gene>
    <name evidence="2" type="ORF">C8F04DRAFT_1396799</name>
</gene>
<name>A0AAD6SS91_9AGAR</name>
<evidence type="ECO:0000313" key="3">
    <source>
        <dbReference type="Proteomes" id="UP001218188"/>
    </source>
</evidence>
<comment type="caution">
    <text evidence="2">The sequence shown here is derived from an EMBL/GenBank/DDBJ whole genome shotgun (WGS) entry which is preliminary data.</text>
</comment>
<sequence length="188" mass="19768">MSSLPTFCAMAVSTAFDAQNASSSVSLDWVLNSGIRTHNSQVSGVLVLPSNVGAISMALKNIPVVGSLASDLLLGLDWFNFVMSNAHEFVVYLDNGVSLDLRQPTLMTNNILQSSADTPTAASMSSPSSSSVPFLGPGAVLGARGARTPGVQSSETRRITHDDIIPDEPSPASIHDDPFVLLNLNEKN</sequence>